<dbReference type="Proteomes" id="UP001315278">
    <property type="component" value="Unassembled WGS sequence"/>
</dbReference>
<name>A0ABS5FK70_9BRAD</name>
<evidence type="ECO:0000313" key="2">
    <source>
        <dbReference type="Proteomes" id="UP001315278"/>
    </source>
</evidence>
<dbReference type="RefSeq" id="WP_212398303.1">
    <property type="nucleotide sequence ID" value="NZ_JAFCJH010000015.1"/>
</dbReference>
<protein>
    <submittedName>
        <fullName evidence="1">Uncharacterized protein</fullName>
    </submittedName>
</protein>
<keyword evidence="2" id="KW-1185">Reference proteome</keyword>
<comment type="caution">
    <text evidence="1">The sequence shown here is derived from an EMBL/GenBank/DDBJ whole genome shotgun (WGS) entry which is preliminary data.</text>
</comment>
<organism evidence="1 2">
    <name type="scientific">Bradyrhizobium jicamae</name>
    <dbReference type="NCBI Taxonomy" id="280332"/>
    <lineage>
        <taxon>Bacteria</taxon>
        <taxon>Pseudomonadati</taxon>
        <taxon>Pseudomonadota</taxon>
        <taxon>Alphaproteobacteria</taxon>
        <taxon>Hyphomicrobiales</taxon>
        <taxon>Nitrobacteraceae</taxon>
        <taxon>Bradyrhizobium</taxon>
    </lineage>
</organism>
<evidence type="ECO:0000313" key="1">
    <source>
        <dbReference type="EMBL" id="MBR0797079.1"/>
    </source>
</evidence>
<accession>A0ABS5FK70</accession>
<reference evidence="2" key="1">
    <citation type="journal article" date="2021" name="ISME J.">
        <title>Evolutionary origin and ecological implication of a unique nif island in free-living Bradyrhizobium lineages.</title>
        <authorList>
            <person name="Tao J."/>
        </authorList>
    </citation>
    <scope>NUCLEOTIDE SEQUENCE [LARGE SCALE GENOMIC DNA]</scope>
    <source>
        <strain evidence="2">SZCCT0434</strain>
    </source>
</reference>
<gene>
    <name evidence="1" type="ORF">JQ615_16930</name>
</gene>
<proteinExistence type="predicted"/>
<sequence length="128" mass="13748">MADTQPNLYEVSGPGISVTYSTTSITGKPVLTYHDAAQTKTFTGDEIQTQTSVLGTLVSVFLMRTIDGPSTSFTLLVPGVRLTGPEVVNISTEGITTLHKFSIVRPPTGQTELYTVYALEGTARFVVF</sequence>
<dbReference type="EMBL" id="JAFCJH010000015">
    <property type="protein sequence ID" value="MBR0797079.1"/>
    <property type="molecule type" value="Genomic_DNA"/>
</dbReference>